<keyword evidence="1" id="KW-0472">Membrane</keyword>
<dbReference type="eggNOG" id="arCOG10148">
    <property type="taxonomic scope" value="Archaea"/>
</dbReference>
<dbReference type="KEGG" id="msi:Msm_0432"/>
<dbReference type="HOGENOM" id="CLU_214689_0_0_2"/>
<keyword evidence="3" id="KW-1185">Reference proteome</keyword>
<evidence type="ECO:0000313" key="2">
    <source>
        <dbReference type="EMBL" id="ABQ86637.1"/>
    </source>
</evidence>
<dbReference type="EMBL" id="CP000678">
    <property type="protein sequence ID" value="ABQ86637.1"/>
    <property type="molecule type" value="Genomic_DNA"/>
</dbReference>
<evidence type="ECO:0000313" key="3">
    <source>
        <dbReference type="Proteomes" id="UP000001992"/>
    </source>
</evidence>
<name>A5UKA9_METS3</name>
<keyword evidence="1" id="KW-0812">Transmembrane</keyword>
<dbReference type="AlphaFoldDB" id="A5UKA9"/>
<organism evidence="2 3">
    <name type="scientific">Methanobrevibacter smithii (strain ATCC 35061 / DSM 861 / OCM 144 / PS)</name>
    <dbReference type="NCBI Taxonomy" id="420247"/>
    <lineage>
        <taxon>Archaea</taxon>
        <taxon>Methanobacteriati</taxon>
        <taxon>Methanobacteriota</taxon>
        <taxon>Methanomada group</taxon>
        <taxon>Methanobacteria</taxon>
        <taxon>Methanobacteriales</taxon>
        <taxon>Methanobacteriaceae</taxon>
        <taxon>Methanobrevibacter</taxon>
    </lineage>
</organism>
<sequence>MQRNPIDQFLKDPDNKAKLFIWLTRSMIIVTFMITIGTIIFILYLLGVIN</sequence>
<dbReference type="STRING" id="420247.Msm_0432"/>
<feature type="transmembrane region" description="Helical" evidence="1">
    <location>
        <begin position="20"/>
        <end position="46"/>
    </location>
</feature>
<dbReference type="Proteomes" id="UP000001992">
    <property type="component" value="Chromosome"/>
</dbReference>
<evidence type="ECO:0000256" key="1">
    <source>
        <dbReference type="SAM" id="Phobius"/>
    </source>
</evidence>
<dbReference type="EnsemblBacteria" id="ABQ86637">
    <property type="protein sequence ID" value="ABQ86637"/>
    <property type="gene ID" value="Msm_0432"/>
</dbReference>
<dbReference type="BioCyc" id="MSMI420247:GHWZ-438-MONOMER"/>
<keyword evidence="1" id="KW-1133">Transmembrane helix</keyword>
<reference evidence="2 3" key="1">
    <citation type="journal article" date="2007" name="Proc. Natl. Acad. Sci. U.S.A.">
        <title>Genomic and metabolic adaptations of Methanobrevibacter smithii to the human gut.</title>
        <authorList>
            <person name="Samuel B.S."/>
            <person name="Hansen E.E."/>
            <person name="Manchester J.K."/>
            <person name="Coutinho P.M."/>
            <person name="Henrissat B."/>
            <person name="Fulton R."/>
            <person name="Latreille P."/>
            <person name="Kim K."/>
            <person name="Wilson R.K."/>
            <person name="Gordon J.I."/>
        </authorList>
    </citation>
    <scope>NUCLEOTIDE SEQUENCE [LARGE SCALE GENOMIC DNA]</scope>
    <source>
        <strain evidence="3">ATCC 35061 / DSM 861 / OCM 144 / PS</strain>
    </source>
</reference>
<protein>
    <submittedName>
        <fullName evidence="2">Uncharacterized protein</fullName>
    </submittedName>
</protein>
<proteinExistence type="predicted"/>
<accession>A5UKA9</accession>
<gene>
    <name evidence="2" type="ordered locus">Msm_0432</name>
</gene>